<dbReference type="InterPro" id="IPR002491">
    <property type="entry name" value="ABC_transptr_periplasmic_BD"/>
</dbReference>
<dbReference type="PROSITE" id="PS50983">
    <property type="entry name" value="FE_B12_PBP"/>
    <property type="match status" value="1"/>
</dbReference>
<organism evidence="3 4">
    <name type="scientific">Mycolicibacterium neoaurum</name>
    <name type="common">Mycobacterium neoaurum</name>
    <dbReference type="NCBI Taxonomy" id="1795"/>
    <lineage>
        <taxon>Bacteria</taxon>
        <taxon>Bacillati</taxon>
        <taxon>Actinomycetota</taxon>
        <taxon>Actinomycetes</taxon>
        <taxon>Mycobacteriales</taxon>
        <taxon>Mycobacteriaceae</taxon>
        <taxon>Mycolicibacterium</taxon>
    </lineage>
</organism>
<dbReference type="SUPFAM" id="SSF53807">
    <property type="entry name" value="Helical backbone' metal receptor"/>
    <property type="match status" value="1"/>
</dbReference>
<dbReference type="PANTHER" id="PTHR30535:SF7">
    <property type="entry name" value="IRON(III) DICITRATE-BINDING PROTEIN"/>
    <property type="match status" value="1"/>
</dbReference>
<sequence>MPWQRVIGALGAVSMLVAGCGTRTPDPVGTSATPPAGAGFPVALQNCGIDVEMAAAPARAISVNQPATELMLTLGLADRMVGTASWNEPVPAHLVEANAKVPELAADFPSLETVLDTEPDFVYATFAYTFSDQGIASRERFAELGIPTYLSSSECSGQQADQHRALTFEDIYTEIGDIARIFGVDDEAARLTRSLKDRVRSATAGLSTSDTSLMYWYSATRAPYIAGCCGAPGMITDAVGARNAFADSRQLWPETSWEAILDRDPDVLVLADLTRGDDGDTAAAKIAFLESDPLARQLTAVREQRYVVVPGTALDPSLRNVDAVEMIAGALRQDS</sequence>
<dbReference type="EMBL" id="LK021338">
    <property type="protein sequence ID" value="CDQ44284.1"/>
    <property type="molecule type" value="Genomic_DNA"/>
</dbReference>
<evidence type="ECO:0000259" key="2">
    <source>
        <dbReference type="PROSITE" id="PS50983"/>
    </source>
</evidence>
<evidence type="ECO:0000313" key="4">
    <source>
        <dbReference type="Proteomes" id="UP000028864"/>
    </source>
</evidence>
<name>A0AAV2WJ84_MYCNE</name>
<dbReference type="Gene3D" id="3.40.50.1980">
    <property type="entry name" value="Nitrogenase molybdenum iron protein domain"/>
    <property type="match status" value="2"/>
</dbReference>
<evidence type="ECO:0000256" key="1">
    <source>
        <dbReference type="ARBA" id="ARBA00008814"/>
    </source>
</evidence>
<accession>A0AAV2WJ84</accession>
<dbReference type="Proteomes" id="UP000028864">
    <property type="component" value="Unassembled WGS sequence"/>
</dbReference>
<reference evidence="3" key="2">
    <citation type="submission" date="2015-09" db="EMBL/GenBank/DDBJ databases">
        <title>Draft genome sequence of Mycobacterium neoaurum DSM 44074.</title>
        <authorList>
            <person name="Croce O."/>
            <person name="Robert C."/>
            <person name="Raoult D."/>
            <person name="Drancourt M."/>
        </authorList>
    </citation>
    <scope>NUCLEOTIDE SEQUENCE</scope>
    <source>
        <strain evidence="3">DSM 44074</strain>
    </source>
</reference>
<comment type="similarity">
    <text evidence="1">Belongs to the bacterial solute-binding protein 8 family.</text>
</comment>
<proteinExistence type="inferred from homology"/>
<dbReference type="PANTHER" id="PTHR30535">
    <property type="entry name" value="VITAMIN B12-BINDING PROTEIN"/>
    <property type="match status" value="1"/>
</dbReference>
<dbReference type="AlphaFoldDB" id="A0AAV2WJ84"/>
<reference evidence="3" key="1">
    <citation type="submission" date="2014-05" db="EMBL/GenBank/DDBJ databases">
        <authorList>
            <person name="Urmite Genomes"/>
        </authorList>
    </citation>
    <scope>NUCLEOTIDE SEQUENCE</scope>
    <source>
        <strain evidence="3">DSM 44074</strain>
    </source>
</reference>
<dbReference type="Pfam" id="PF01497">
    <property type="entry name" value="Peripla_BP_2"/>
    <property type="match status" value="1"/>
</dbReference>
<dbReference type="InterPro" id="IPR050902">
    <property type="entry name" value="ABC_Transporter_SBP"/>
</dbReference>
<feature type="domain" description="Fe/B12 periplasmic-binding" evidence="2">
    <location>
        <begin position="59"/>
        <end position="335"/>
    </location>
</feature>
<protein>
    <submittedName>
        <fullName evidence="3">Periplasmic binding protein</fullName>
    </submittedName>
</protein>
<evidence type="ECO:0000313" key="3">
    <source>
        <dbReference type="EMBL" id="CDQ44284.1"/>
    </source>
</evidence>
<dbReference type="RefSeq" id="WP_030135544.1">
    <property type="nucleotide sequence ID" value="NZ_LK021338.1"/>
</dbReference>
<dbReference type="PROSITE" id="PS51257">
    <property type="entry name" value="PROKAR_LIPOPROTEIN"/>
    <property type="match status" value="1"/>
</dbReference>
<gene>
    <name evidence="3" type="ORF">BN1047_02160</name>
</gene>